<feature type="compositionally biased region" description="Basic and acidic residues" evidence="3">
    <location>
        <begin position="239"/>
        <end position="260"/>
    </location>
</feature>
<dbReference type="PROSITE" id="PS50102">
    <property type="entry name" value="RRM"/>
    <property type="match status" value="1"/>
</dbReference>
<dbReference type="EMBL" id="OC915484">
    <property type="protein sequence ID" value="CAD7640660.1"/>
    <property type="molecule type" value="Genomic_DNA"/>
</dbReference>
<proteinExistence type="predicted"/>
<dbReference type="OrthoDB" id="1748655at2759"/>
<feature type="compositionally biased region" description="Basic and acidic residues" evidence="3">
    <location>
        <begin position="273"/>
        <end position="340"/>
    </location>
</feature>
<evidence type="ECO:0000256" key="2">
    <source>
        <dbReference type="PROSITE-ProRule" id="PRU00176"/>
    </source>
</evidence>
<sequence>MSLNARKGKKGKGTKAKAIPLSMFVADDSSAPQGFNVVHTHKPKLDWAAEVDDQDLDDKFTLNYKRVDTSKVLLPSAPKSTRGPDIDMERVPADPPFKAYLGNLPYDVTEQEITRYFGKLSIIDVRLPQLNGRQRGFAYAEFETRESLIDALTKNGDMFRNRQLKVGLPGDNAENNTREGRPVREERQDRTAGDWRSGSGPTRPEEPRDSGRDNYRNGFDDRRSQREPSERTSFGRSSDGGERSFRPSNTRNDRDRHFEPYDNSNSYSNDGFSRSHDRDYERPNNRYGNRDNYGESNDRSYGRRYEDSGSRYSERSDDRRQFGRDFDRNRRDGPTRDYESRNNSSPPPSRDSHEESSSRPQERQKLQLKPRTKPITENNDNVTNSAIFGGAKPVNTAAREQEIEKKLLKEREESDKKLETSGEGRTRRISSSSNVSANSRSRKGSDSGPNSRDLDDSRGSGRRPRKTSERDRNSGSDSGPKYTLMTRGGRDGNDSSHAGSRFTPSRGDRGDRGSDSRGSYNRGNGGPNRNNNNNNRGKDRHTDGDSYDSYDKPPRMNQNNQRYEEEGDRKPQAIISSNKFAHLDTEDHDEDDVPNPSD</sequence>
<evidence type="ECO:0000256" key="1">
    <source>
        <dbReference type="ARBA" id="ARBA00022884"/>
    </source>
</evidence>
<dbReference type="PANTHER" id="PTHR23236">
    <property type="entry name" value="EUKARYOTIC TRANSLATION INITIATION FACTOR 4B/4H"/>
    <property type="match status" value="1"/>
</dbReference>
<feature type="compositionally biased region" description="Basic and acidic residues" evidence="3">
    <location>
        <begin position="562"/>
        <end position="571"/>
    </location>
</feature>
<dbReference type="SMART" id="SM00360">
    <property type="entry name" value="RRM"/>
    <property type="match status" value="1"/>
</dbReference>
<feature type="region of interest" description="Disordered" evidence="3">
    <location>
        <begin position="164"/>
        <end position="598"/>
    </location>
</feature>
<name>A0A7R9LFC2_9ACAR</name>
<evidence type="ECO:0000259" key="4">
    <source>
        <dbReference type="PROSITE" id="PS50102"/>
    </source>
</evidence>
<feature type="compositionally biased region" description="Low complexity" evidence="3">
    <location>
        <begin position="429"/>
        <end position="439"/>
    </location>
</feature>
<dbReference type="AlphaFoldDB" id="A0A7R9LFC2"/>
<feature type="compositionally biased region" description="Polar residues" evidence="3">
    <location>
        <begin position="262"/>
        <end position="272"/>
    </location>
</feature>
<dbReference type="SUPFAM" id="SSF54928">
    <property type="entry name" value="RNA-binding domain, RBD"/>
    <property type="match status" value="1"/>
</dbReference>
<reference evidence="5" key="1">
    <citation type="submission" date="2020-11" db="EMBL/GenBank/DDBJ databases">
        <authorList>
            <person name="Tran Van P."/>
        </authorList>
    </citation>
    <scope>NUCLEOTIDE SEQUENCE</scope>
</reference>
<feature type="compositionally biased region" description="Basic and acidic residues" evidence="3">
    <location>
        <begin position="350"/>
        <end position="365"/>
    </location>
</feature>
<dbReference type="InterPro" id="IPR000504">
    <property type="entry name" value="RRM_dom"/>
</dbReference>
<gene>
    <name evidence="5" type="ORF">ONB1V03_LOCUS2676</name>
</gene>
<dbReference type="EMBL" id="CAJPVJ010000659">
    <property type="protein sequence ID" value="CAG2163092.1"/>
    <property type="molecule type" value="Genomic_DNA"/>
</dbReference>
<evidence type="ECO:0000313" key="6">
    <source>
        <dbReference type="Proteomes" id="UP000728032"/>
    </source>
</evidence>
<dbReference type="PANTHER" id="PTHR23236:SF2">
    <property type="entry name" value="EUKARYOTIC TRANSLATION INITIATION FACTOR 4B"/>
    <property type="match status" value="1"/>
</dbReference>
<dbReference type="Pfam" id="PF00076">
    <property type="entry name" value="RRM_1"/>
    <property type="match status" value="1"/>
</dbReference>
<protein>
    <recommendedName>
        <fullName evidence="4">RRM domain-containing protein</fullName>
    </recommendedName>
</protein>
<dbReference type="InterPro" id="IPR012677">
    <property type="entry name" value="Nucleotide-bd_a/b_plait_sf"/>
</dbReference>
<evidence type="ECO:0000256" key="3">
    <source>
        <dbReference type="SAM" id="MobiDB-lite"/>
    </source>
</evidence>
<feature type="compositionally biased region" description="Acidic residues" evidence="3">
    <location>
        <begin position="586"/>
        <end position="598"/>
    </location>
</feature>
<keyword evidence="1 2" id="KW-0694">RNA-binding</keyword>
<accession>A0A7R9LFC2</accession>
<feature type="compositionally biased region" description="Basic and acidic residues" evidence="3">
    <location>
        <begin position="203"/>
        <end position="230"/>
    </location>
</feature>
<feature type="compositionally biased region" description="Low complexity" evidence="3">
    <location>
        <begin position="516"/>
        <end position="535"/>
    </location>
</feature>
<feature type="domain" description="RRM" evidence="4">
    <location>
        <begin position="97"/>
        <end position="171"/>
    </location>
</feature>
<feature type="compositionally biased region" description="Basic and acidic residues" evidence="3">
    <location>
        <begin position="399"/>
        <end position="426"/>
    </location>
</feature>
<feature type="compositionally biased region" description="Polar residues" evidence="3">
    <location>
        <begin position="375"/>
        <end position="386"/>
    </location>
</feature>
<organism evidence="5">
    <name type="scientific">Oppiella nova</name>
    <dbReference type="NCBI Taxonomy" id="334625"/>
    <lineage>
        <taxon>Eukaryota</taxon>
        <taxon>Metazoa</taxon>
        <taxon>Ecdysozoa</taxon>
        <taxon>Arthropoda</taxon>
        <taxon>Chelicerata</taxon>
        <taxon>Arachnida</taxon>
        <taxon>Acari</taxon>
        <taxon>Acariformes</taxon>
        <taxon>Sarcoptiformes</taxon>
        <taxon>Oribatida</taxon>
        <taxon>Brachypylina</taxon>
        <taxon>Oppioidea</taxon>
        <taxon>Oppiidae</taxon>
        <taxon>Oppiella</taxon>
    </lineage>
</organism>
<keyword evidence="6" id="KW-1185">Reference proteome</keyword>
<feature type="compositionally biased region" description="Basic and acidic residues" evidence="3">
    <location>
        <begin position="536"/>
        <end position="554"/>
    </location>
</feature>
<feature type="compositionally biased region" description="Basic and acidic residues" evidence="3">
    <location>
        <begin position="176"/>
        <end position="193"/>
    </location>
</feature>
<dbReference type="Proteomes" id="UP000728032">
    <property type="component" value="Unassembled WGS sequence"/>
</dbReference>
<dbReference type="Gene3D" id="3.30.70.330">
    <property type="match status" value="1"/>
</dbReference>
<evidence type="ECO:0000313" key="5">
    <source>
        <dbReference type="EMBL" id="CAD7640660.1"/>
    </source>
</evidence>
<feature type="compositionally biased region" description="Basic and acidic residues" evidence="3">
    <location>
        <begin position="506"/>
        <end position="515"/>
    </location>
</feature>
<dbReference type="InterPro" id="IPR035979">
    <property type="entry name" value="RBD_domain_sf"/>
</dbReference>
<dbReference type="GO" id="GO:0003723">
    <property type="term" value="F:RNA binding"/>
    <property type="evidence" value="ECO:0007669"/>
    <property type="project" value="UniProtKB-UniRule"/>
</dbReference>